<evidence type="ECO:0000256" key="1">
    <source>
        <dbReference type="SAM" id="MobiDB-lite"/>
    </source>
</evidence>
<comment type="caution">
    <text evidence="2">The sequence shown here is derived from an EMBL/GenBank/DDBJ whole genome shotgun (WGS) entry which is preliminary data.</text>
</comment>
<dbReference type="AlphaFoldDB" id="A0A218WNX1"/>
<feature type="region of interest" description="Disordered" evidence="1">
    <location>
        <begin position="135"/>
        <end position="159"/>
    </location>
</feature>
<reference evidence="4" key="1">
    <citation type="journal article" date="2017" name="Plant J.">
        <title>The pomegranate (Punica granatum L.) genome and the genomics of punicalagin biosynthesis.</title>
        <authorList>
            <person name="Qin G."/>
            <person name="Xu C."/>
            <person name="Ming R."/>
            <person name="Tang H."/>
            <person name="Guyot R."/>
            <person name="Kramer E.M."/>
            <person name="Hu Y."/>
            <person name="Yi X."/>
            <person name="Qi Y."/>
            <person name="Xu X."/>
            <person name="Gao Z."/>
            <person name="Pan H."/>
            <person name="Jian J."/>
            <person name="Tian Y."/>
            <person name="Yue Z."/>
            <person name="Xu Y."/>
        </authorList>
    </citation>
    <scope>NUCLEOTIDE SEQUENCE [LARGE SCALE GENOMIC DNA]</scope>
    <source>
        <strain evidence="4">cv. Dabenzi</strain>
    </source>
</reference>
<feature type="region of interest" description="Disordered" evidence="1">
    <location>
        <begin position="73"/>
        <end position="95"/>
    </location>
</feature>
<accession>A0A218WNX1</accession>
<sequence length="196" mass="21696">MFGHSPFGYGVLGLAQLPPPPTLKNPPSGMDEVEQLLQVAHDDVLLKFSLNSHVARLASHSLDLDLSRRFQALKSPPPSPSLSRPKPSPPPPQVDDELKVVLGDDLSARFAALRFPSSFLILIIFSFCDFRESSPSRTSLACDGRDRDSSCSNPNNEEDEVEKIIQWPRTLCVLIPLLHLMNSLVAMTRMRIATLK</sequence>
<dbReference type="STRING" id="22663.A0A218WNX1"/>
<gene>
    <name evidence="2" type="ORF">CDL15_Pgr026792</name>
    <name evidence="3" type="ORF">CRG98_043239</name>
</gene>
<dbReference type="EMBL" id="MTKT01003950">
    <property type="protein sequence ID" value="OWM73692.1"/>
    <property type="molecule type" value="Genomic_DNA"/>
</dbReference>
<dbReference type="Proteomes" id="UP000233551">
    <property type="component" value="Unassembled WGS sequence"/>
</dbReference>
<reference evidence="2" key="2">
    <citation type="submission" date="2017-06" db="EMBL/GenBank/DDBJ databases">
        <title>The pomegranate genome and the genomics of punicalagin biosynthesis.</title>
        <authorList>
            <person name="Xu C."/>
        </authorList>
    </citation>
    <scope>NUCLEOTIDE SEQUENCE [LARGE SCALE GENOMIC DNA]</scope>
    <source>
        <tissue evidence="2">Fresh leaf</tissue>
    </source>
</reference>
<evidence type="ECO:0000313" key="4">
    <source>
        <dbReference type="Proteomes" id="UP000197138"/>
    </source>
</evidence>
<evidence type="ECO:0000313" key="2">
    <source>
        <dbReference type="EMBL" id="OWM73692.1"/>
    </source>
</evidence>
<reference evidence="3 5" key="3">
    <citation type="submission" date="2017-11" db="EMBL/GenBank/DDBJ databases">
        <title>De-novo sequencing of pomegranate (Punica granatum L.) genome.</title>
        <authorList>
            <person name="Akparov Z."/>
            <person name="Amiraslanov A."/>
            <person name="Hajiyeva S."/>
            <person name="Abbasov M."/>
            <person name="Kaur K."/>
            <person name="Hamwieh A."/>
            <person name="Solovyev V."/>
            <person name="Salamov A."/>
            <person name="Braich B."/>
            <person name="Kosarev P."/>
            <person name="Mahmoud A."/>
            <person name="Hajiyev E."/>
            <person name="Babayeva S."/>
            <person name="Izzatullayeva V."/>
            <person name="Mammadov A."/>
            <person name="Mammadov A."/>
            <person name="Sharifova S."/>
            <person name="Ojaghi J."/>
            <person name="Eynullazada K."/>
            <person name="Bayramov B."/>
            <person name="Abdulazimova A."/>
            <person name="Shahmuradov I."/>
        </authorList>
    </citation>
    <scope>NUCLEOTIDE SEQUENCE [LARGE SCALE GENOMIC DNA]</scope>
    <source>
        <strain evidence="3">AG2017</strain>
        <strain evidence="5">cv. AG2017</strain>
        <tissue evidence="3">Leaf</tissue>
    </source>
</reference>
<proteinExistence type="predicted"/>
<organism evidence="2 4">
    <name type="scientific">Punica granatum</name>
    <name type="common">Pomegranate</name>
    <dbReference type="NCBI Taxonomy" id="22663"/>
    <lineage>
        <taxon>Eukaryota</taxon>
        <taxon>Viridiplantae</taxon>
        <taxon>Streptophyta</taxon>
        <taxon>Embryophyta</taxon>
        <taxon>Tracheophyta</taxon>
        <taxon>Spermatophyta</taxon>
        <taxon>Magnoliopsida</taxon>
        <taxon>eudicotyledons</taxon>
        <taxon>Gunneridae</taxon>
        <taxon>Pentapetalae</taxon>
        <taxon>rosids</taxon>
        <taxon>malvids</taxon>
        <taxon>Myrtales</taxon>
        <taxon>Lythraceae</taxon>
        <taxon>Punica</taxon>
    </lineage>
</organism>
<dbReference type="EMBL" id="PGOL01004884">
    <property type="protein sequence ID" value="PKI36377.1"/>
    <property type="molecule type" value="Genomic_DNA"/>
</dbReference>
<feature type="compositionally biased region" description="Pro residues" evidence="1">
    <location>
        <begin position="75"/>
        <end position="93"/>
    </location>
</feature>
<evidence type="ECO:0000313" key="3">
    <source>
        <dbReference type="EMBL" id="PKI36377.1"/>
    </source>
</evidence>
<evidence type="ECO:0000313" key="5">
    <source>
        <dbReference type="Proteomes" id="UP000233551"/>
    </source>
</evidence>
<protein>
    <submittedName>
        <fullName evidence="2">Uncharacterized protein</fullName>
    </submittedName>
</protein>
<dbReference type="Proteomes" id="UP000197138">
    <property type="component" value="Unassembled WGS sequence"/>
</dbReference>
<keyword evidence="5" id="KW-1185">Reference proteome</keyword>
<name>A0A218WNX1_PUNGR</name>